<gene>
    <name evidence="2" type="ORF">SNE40_008299</name>
</gene>
<accession>A0AAN8K6F2</accession>
<dbReference type="EMBL" id="JAZGQO010000006">
    <property type="protein sequence ID" value="KAK6186218.1"/>
    <property type="molecule type" value="Genomic_DNA"/>
</dbReference>
<evidence type="ECO:0000313" key="3">
    <source>
        <dbReference type="Proteomes" id="UP001347796"/>
    </source>
</evidence>
<evidence type="ECO:0000256" key="1">
    <source>
        <dbReference type="SAM" id="Coils"/>
    </source>
</evidence>
<dbReference type="Proteomes" id="UP001347796">
    <property type="component" value="Unassembled WGS sequence"/>
</dbReference>
<keyword evidence="3" id="KW-1185">Reference proteome</keyword>
<reference evidence="2 3" key="1">
    <citation type="submission" date="2024-01" db="EMBL/GenBank/DDBJ databases">
        <title>The genome of the rayed Mediterranean limpet Patella caerulea (Linnaeus, 1758).</title>
        <authorList>
            <person name="Anh-Thu Weber A."/>
            <person name="Halstead-Nussloch G."/>
        </authorList>
    </citation>
    <scope>NUCLEOTIDE SEQUENCE [LARGE SCALE GENOMIC DNA]</scope>
    <source>
        <strain evidence="2">AATW-2023a</strain>
        <tissue evidence="2">Whole specimen</tissue>
    </source>
</reference>
<organism evidence="2 3">
    <name type="scientific">Patella caerulea</name>
    <name type="common">Rayed Mediterranean limpet</name>
    <dbReference type="NCBI Taxonomy" id="87958"/>
    <lineage>
        <taxon>Eukaryota</taxon>
        <taxon>Metazoa</taxon>
        <taxon>Spiralia</taxon>
        <taxon>Lophotrochozoa</taxon>
        <taxon>Mollusca</taxon>
        <taxon>Gastropoda</taxon>
        <taxon>Patellogastropoda</taxon>
        <taxon>Patelloidea</taxon>
        <taxon>Patellidae</taxon>
        <taxon>Patella</taxon>
    </lineage>
</organism>
<name>A0AAN8K6F2_PATCE</name>
<proteinExistence type="predicted"/>
<comment type="caution">
    <text evidence="2">The sequence shown here is derived from an EMBL/GenBank/DDBJ whole genome shotgun (WGS) entry which is preliminary data.</text>
</comment>
<feature type="coiled-coil region" evidence="1">
    <location>
        <begin position="72"/>
        <end position="114"/>
    </location>
</feature>
<evidence type="ECO:0000313" key="2">
    <source>
        <dbReference type="EMBL" id="KAK6186218.1"/>
    </source>
</evidence>
<protein>
    <submittedName>
        <fullName evidence="2">Uncharacterized protein</fullName>
    </submittedName>
</protein>
<dbReference type="AlphaFoldDB" id="A0AAN8K6F2"/>
<sequence>MNETEAVEYMEAVMSPSPAPVVVSEDTIVCKPSAAKKLKVSNVNEDSSSNSSNSDLMVAMKEMRTFLAAEIVESEKRMAANLRNIMREETAELRSDFEKKITELSKKLKSTEKAHDKDINNVKSDIGKLSGKVCEIERTISEVVSKISEDEVTCSLVVRNVPLDKREDTDPNITSQLVSRIIRDGLEMGDVHVKKSERKKRRDNKPGVIVFTVETPEQKANLLKHKKQLRENEDYSGVYIDTALSREELISRANMQTIIRTVGKDRDLRFHGKRLVPVKDA</sequence>
<keyword evidence="1" id="KW-0175">Coiled coil</keyword>